<reference evidence="3" key="1">
    <citation type="journal article" date="2019" name="Int. J. Syst. Evol. Microbiol.">
        <title>The Global Catalogue of Microorganisms (GCM) 10K type strain sequencing project: providing services to taxonomists for standard genome sequencing and annotation.</title>
        <authorList>
            <consortium name="The Broad Institute Genomics Platform"/>
            <consortium name="The Broad Institute Genome Sequencing Center for Infectious Disease"/>
            <person name="Wu L."/>
            <person name="Ma J."/>
        </authorList>
    </citation>
    <scope>NUCLEOTIDE SEQUENCE [LARGE SCALE GENOMIC DNA]</scope>
    <source>
        <strain evidence="3">CCUG 59685</strain>
    </source>
</reference>
<dbReference type="Proteomes" id="UP001597106">
    <property type="component" value="Unassembled WGS sequence"/>
</dbReference>
<dbReference type="RefSeq" id="WP_379075051.1">
    <property type="nucleotide sequence ID" value="NZ_JBHTJW010000002.1"/>
</dbReference>
<feature type="signal peptide" evidence="1">
    <location>
        <begin position="1"/>
        <end position="23"/>
    </location>
</feature>
<keyword evidence="1" id="KW-0732">Signal</keyword>
<accession>A0ABW3GFN0</accession>
<feature type="chain" id="PRO_5046243386" description="PEP-CTERM protein-sorting domain-containing protein" evidence="1">
    <location>
        <begin position="24"/>
        <end position="197"/>
    </location>
</feature>
<dbReference type="EMBL" id="JBHTJW010000002">
    <property type="protein sequence ID" value="MFD0929446.1"/>
    <property type="molecule type" value="Genomic_DNA"/>
</dbReference>
<evidence type="ECO:0008006" key="4">
    <source>
        <dbReference type="Google" id="ProtNLM"/>
    </source>
</evidence>
<evidence type="ECO:0000313" key="3">
    <source>
        <dbReference type="Proteomes" id="UP001597106"/>
    </source>
</evidence>
<gene>
    <name evidence="2" type="ORF">ACFQ1T_06595</name>
</gene>
<name>A0ABW3GFN0_9PROT</name>
<keyword evidence="3" id="KW-1185">Reference proteome</keyword>
<organism evidence="2 3">
    <name type="scientific">Methylophilus glucosoxydans</name>
    <dbReference type="NCBI Taxonomy" id="752553"/>
    <lineage>
        <taxon>Bacteria</taxon>
        <taxon>Pseudomonadati</taxon>
        <taxon>Pseudomonadota</taxon>
        <taxon>Betaproteobacteria</taxon>
        <taxon>Nitrosomonadales</taxon>
        <taxon>Methylophilaceae</taxon>
        <taxon>Methylophilus</taxon>
    </lineage>
</organism>
<proteinExistence type="predicted"/>
<comment type="caution">
    <text evidence="2">The sequence shown here is derived from an EMBL/GenBank/DDBJ whole genome shotgun (WGS) entry which is preliminary data.</text>
</comment>
<evidence type="ECO:0000256" key="1">
    <source>
        <dbReference type="SAM" id="SignalP"/>
    </source>
</evidence>
<protein>
    <recommendedName>
        <fullName evidence="4">PEP-CTERM protein-sorting domain-containing protein</fullName>
    </recommendedName>
</protein>
<evidence type="ECO:0000313" key="2">
    <source>
        <dbReference type="EMBL" id="MFD0929446.1"/>
    </source>
</evidence>
<sequence>MISNTIKTTLLVMALLISPHAQAKLQTFEEVFKGTLPSVKSSEFGFYDEVTTLLSKDATLTLYYQVVSDAPLNSLAGIFTRTDALGAFSGNFLFYLSLPDYLSSNNQEVSLSGFFDQDRDSTLPNTGTYKYALAFGEAGAYASGGENSTGQRDMTLNIHWQIRTPDIFIPVPEPQMAWLFLLGLVTLCFKRSQTIIK</sequence>